<proteinExistence type="predicted"/>
<reference evidence="4" key="1">
    <citation type="submission" date="2018-02" db="EMBL/GenBank/DDBJ databases">
        <authorList>
            <person name="Hausmann B."/>
        </authorList>
    </citation>
    <scope>NUCLEOTIDE SEQUENCE [LARGE SCALE GENOMIC DNA]</scope>
    <source>
        <strain evidence="4">Peat soil MAG SbA1</strain>
    </source>
</reference>
<dbReference type="Gene3D" id="2.60.200.20">
    <property type="match status" value="1"/>
</dbReference>
<feature type="domain" description="FHA" evidence="2">
    <location>
        <begin position="36"/>
        <end position="85"/>
    </location>
</feature>
<dbReference type="EMBL" id="OMOD01000024">
    <property type="protein sequence ID" value="SPF33737.1"/>
    <property type="molecule type" value="Genomic_DNA"/>
</dbReference>
<dbReference type="InterPro" id="IPR000253">
    <property type="entry name" value="FHA_dom"/>
</dbReference>
<protein>
    <submittedName>
        <fullName evidence="3">GAF/FHA/SpoE domain protein</fullName>
    </submittedName>
</protein>
<dbReference type="Pfam" id="PF00498">
    <property type="entry name" value="FHA"/>
    <property type="match status" value="1"/>
</dbReference>
<dbReference type="InterPro" id="IPR029016">
    <property type="entry name" value="GAF-like_dom_sf"/>
</dbReference>
<dbReference type="Gene3D" id="3.30.450.40">
    <property type="match status" value="1"/>
</dbReference>
<dbReference type="OrthoDB" id="107728at2"/>
<dbReference type="PROSITE" id="PS50006">
    <property type="entry name" value="FHA_DOMAIN"/>
    <property type="match status" value="1"/>
</dbReference>
<dbReference type="Gene3D" id="3.60.40.10">
    <property type="entry name" value="PPM-type phosphatase domain"/>
    <property type="match status" value="1"/>
</dbReference>
<evidence type="ECO:0000313" key="3">
    <source>
        <dbReference type="EMBL" id="SPF33737.1"/>
    </source>
</evidence>
<organism evidence="3 4">
    <name type="scientific">Candidatus Sulfotelmatobacter kueseliae</name>
    <dbReference type="NCBI Taxonomy" id="2042962"/>
    <lineage>
        <taxon>Bacteria</taxon>
        <taxon>Pseudomonadati</taxon>
        <taxon>Acidobacteriota</taxon>
        <taxon>Terriglobia</taxon>
        <taxon>Terriglobales</taxon>
        <taxon>Candidatus Korobacteraceae</taxon>
        <taxon>Candidatus Sulfotelmatobacter</taxon>
    </lineage>
</organism>
<evidence type="ECO:0000313" key="4">
    <source>
        <dbReference type="Proteomes" id="UP000238701"/>
    </source>
</evidence>
<dbReference type="Pfam" id="PF01590">
    <property type="entry name" value="GAF"/>
    <property type="match status" value="1"/>
</dbReference>
<dbReference type="InterPro" id="IPR036457">
    <property type="entry name" value="PPM-type-like_dom_sf"/>
</dbReference>
<dbReference type="Proteomes" id="UP000238701">
    <property type="component" value="Unassembled WGS sequence"/>
</dbReference>
<dbReference type="AlphaFoldDB" id="A0A2U3K2C5"/>
<dbReference type="SUPFAM" id="SSF49879">
    <property type="entry name" value="SMAD/FHA domain"/>
    <property type="match status" value="1"/>
</dbReference>
<sequence>MALNSISQRSSSGVFPALVFVQGSEQKNIVLNHIPFTVGRKVDKDLVIADPRVSRDHAQILQEGVDFVLEDLGSKHGTFVNGERVQRQKLERGDRLEFGARDSAYVLFNPAHATSNTAREFLSQISGIQIKQETTDLEKLTLFLEAARKLNTVGVLDEILMTMLDVTLQLTRAERGYVFLKDEEGKLRLAAGRNAKKEPLLDDTTISHSILEDSLRSNSEFVLTDTSRSSELAGRRSIVAYDLRTVVCIPLRKMQVQATRDAQATGSSAEAAAMGVLYVDSRFASRDMSGVDQKILHVIATEAASLIENARLVQAEEESRRYQQELSIAASIQQRLMQVKIPEVPFAQLRGKNLSCKEIGGDFFDAVNTKEGLAVVLADVSGKGVSAALLASTLQGMIYSHLTAGSSLLEVVTAVNRFFTEKMGGEKYATVLLARLRRDGELEYVNCGHVPPLLVCGAEVLRPPHGNVPVGLLPDATFESATCQMKSGDRFILVTDGVTEAENAMGEFFDDPRLEAAAAKSPTLEGIFSAVTEFCAGNPLNDDCTVVELRYASAEE</sequence>
<dbReference type="SUPFAM" id="SSF55781">
    <property type="entry name" value="GAF domain-like"/>
    <property type="match status" value="1"/>
</dbReference>
<dbReference type="SUPFAM" id="SSF81606">
    <property type="entry name" value="PP2C-like"/>
    <property type="match status" value="1"/>
</dbReference>
<gene>
    <name evidence="3" type="ORF">SBA1_120091</name>
</gene>
<evidence type="ECO:0000259" key="2">
    <source>
        <dbReference type="PROSITE" id="PS50006"/>
    </source>
</evidence>
<dbReference type="SMART" id="SM00331">
    <property type="entry name" value="PP2C_SIG"/>
    <property type="match status" value="1"/>
</dbReference>
<keyword evidence="1" id="KW-0378">Hydrolase</keyword>
<accession>A0A2U3K2C5</accession>
<dbReference type="SMART" id="SM00240">
    <property type="entry name" value="FHA"/>
    <property type="match status" value="1"/>
</dbReference>
<dbReference type="InterPro" id="IPR001932">
    <property type="entry name" value="PPM-type_phosphatase-like_dom"/>
</dbReference>
<dbReference type="InterPro" id="IPR003018">
    <property type="entry name" value="GAF"/>
</dbReference>
<dbReference type="PANTHER" id="PTHR43156:SF2">
    <property type="entry name" value="STAGE II SPORULATION PROTEIN E"/>
    <property type="match status" value="1"/>
</dbReference>
<dbReference type="GO" id="GO:0016791">
    <property type="term" value="F:phosphatase activity"/>
    <property type="evidence" value="ECO:0007669"/>
    <property type="project" value="TreeGrafter"/>
</dbReference>
<dbReference type="InterPro" id="IPR008984">
    <property type="entry name" value="SMAD_FHA_dom_sf"/>
</dbReference>
<dbReference type="PANTHER" id="PTHR43156">
    <property type="entry name" value="STAGE II SPORULATION PROTEIN E-RELATED"/>
    <property type="match status" value="1"/>
</dbReference>
<dbReference type="InterPro" id="IPR052016">
    <property type="entry name" value="Bact_Sigma-Reg"/>
</dbReference>
<name>A0A2U3K2C5_9BACT</name>
<dbReference type="Pfam" id="PF07228">
    <property type="entry name" value="SpoIIE"/>
    <property type="match status" value="1"/>
</dbReference>
<evidence type="ECO:0000256" key="1">
    <source>
        <dbReference type="ARBA" id="ARBA00022801"/>
    </source>
</evidence>
<dbReference type="CDD" id="cd00060">
    <property type="entry name" value="FHA"/>
    <property type="match status" value="1"/>
</dbReference>